<dbReference type="AlphaFoldDB" id="A0A7J6YD05"/>
<feature type="transmembrane region" description="Helical" evidence="1">
    <location>
        <begin position="62"/>
        <end position="83"/>
    </location>
</feature>
<sequence length="300" mass="35596">MFIEGIFTFKNHYYYFFFHSNFLFIFFSLPYILQETLYLRLSFFFFFLLCFKRIYLVDSLHLFFLCCETGLLLLLFYFFLAFLRRFSVGCRGYVKFDMNKQLLQTLPLAKGKDIHSRVAKLALYKECIALAKNVGDPLVRQHTLVEVREKWMQNRGCGGHSLQLQIASALDRISYGRMCVSKQRLRLIPNASEKYDWGVSNPLEYHEQRLTKRSEKESPDAFPHGAGKRDFVPMTNWGYGNMDPDAVMRHKELTDRQHFIGPHWRGKPKPMVLEDLSFEEQLHVHFQSKPKMKKTPKKHY</sequence>
<feature type="transmembrane region" description="Helical" evidence="1">
    <location>
        <begin position="12"/>
        <end position="32"/>
    </location>
</feature>
<accession>A0A7J6YD05</accession>
<keyword evidence="1" id="KW-0472">Membrane</keyword>
<reference evidence="2 3" key="1">
    <citation type="journal article" date="2019" name="Genome Biol. Evol.">
        <title>Nanopore Sequencing Significantly Improves Genome Assembly of the Protozoan Parasite Trypanosoma cruzi.</title>
        <authorList>
            <person name="Diaz-Viraque F."/>
            <person name="Pita S."/>
            <person name="Greif G."/>
            <person name="de Souza R.C.M."/>
            <person name="Iraola G."/>
            <person name="Robello C."/>
        </authorList>
    </citation>
    <scope>NUCLEOTIDE SEQUENCE [LARGE SCALE GENOMIC DNA]</scope>
    <source>
        <strain evidence="2 3">Berenice</strain>
    </source>
</reference>
<protein>
    <submittedName>
        <fullName evidence="2">Uncharacterized protein</fullName>
    </submittedName>
</protein>
<gene>
    <name evidence="2" type="ORF">ECC02_002649</name>
</gene>
<keyword evidence="1" id="KW-1133">Transmembrane helix</keyword>
<dbReference type="Proteomes" id="UP000583944">
    <property type="component" value="Unassembled WGS sequence"/>
</dbReference>
<name>A0A7J6YD05_TRYCR</name>
<evidence type="ECO:0000256" key="1">
    <source>
        <dbReference type="SAM" id="Phobius"/>
    </source>
</evidence>
<feature type="transmembrane region" description="Helical" evidence="1">
    <location>
        <begin position="37"/>
        <end position="56"/>
    </location>
</feature>
<dbReference type="EMBL" id="JABDHM010000013">
    <property type="protein sequence ID" value="KAF5224393.1"/>
    <property type="molecule type" value="Genomic_DNA"/>
</dbReference>
<evidence type="ECO:0000313" key="2">
    <source>
        <dbReference type="EMBL" id="KAF5224393.1"/>
    </source>
</evidence>
<dbReference type="VEuPathDB" id="TriTrypDB:BCY84_20499"/>
<comment type="caution">
    <text evidence="2">The sequence shown here is derived from an EMBL/GenBank/DDBJ whole genome shotgun (WGS) entry which is preliminary data.</text>
</comment>
<proteinExistence type="predicted"/>
<keyword evidence="1" id="KW-0812">Transmembrane</keyword>
<dbReference type="VEuPathDB" id="TriTrypDB:ECC02_002649"/>
<organism evidence="2 3">
    <name type="scientific">Trypanosoma cruzi</name>
    <dbReference type="NCBI Taxonomy" id="5693"/>
    <lineage>
        <taxon>Eukaryota</taxon>
        <taxon>Discoba</taxon>
        <taxon>Euglenozoa</taxon>
        <taxon>Kinetoplastea</taxon>
        <taxon>Metakinetoplastina</taxon>
        <taxon>Trypanosomatida</taxon>
        <taxon>Trypanosomatidae</taxon>
        <taxon>Trypanosoma</taxon>
        <taxon>Schizotrypanum</taxon>
    </lineage>
</organism>
<evidence type="ECO:0000313" key="3">
    <source>
        <dbReference type="Proteomes" id="UP000583944"/>
    </source>
</evidence>